<dbReference type="InterPro" id="IPR022075">
    <property type="entry name" value="Symplekin_C"/>
</dbReference>
<dbReference type="Pfam" id="PF11935">
    <property type="entry name" value="SYMPK_PTA1_N"/>
    <property type="match status" value="1"/>
</dbReference>
<sequence>MSCCSAVGGALELLLVVWDCCLLASEIPNSFLRESVVFGSYLSFDIDIPPCPSLGGMCKNCVETPYPDRVSAEEEREEFDFCTDSGSYVINLSSCCGSCSTRPLQASADSEVDSEELEFERNPPSSTSVDAQLVTLLNEASLESSVPLKLEKLSAAQELLVRKAPHLLDNFLDEVMGFQSDRSSDVRRFVVGFIEEACKVDPELLAKVIKNVQILMMDSPSLTEDMEAVWGEISDLKIIILMLLDSDNDGIRTHTVKFMEMLVITLPHKSSPDAFHLGHVPLNLQIARPRKLEEEAGEVLEKMIAYHGSSHISSANLMTCMSGLTNIAKQRPSFLPRVMTALEMLQANLPPTLAKSQVSSVRKHLKNQLLSLLKHPMASDKYLTNITTLLTDLGASREEVSRALPKPEELKRRAHKHKMEAKAAALAAADKERKLLLEPPSSKRGKVVEEAGSEDEEDDEEEEEGIPSASKDPLCASAVDITEKFILERLDPFMASEIVLRSMSRLPRDIPPQFHNTYTPIASAGTDGQIQHVARLLATQFTAKNLGPGVEAERKNRKKRRLEERHEQEEEEEEARKKSNNKPEKISTLIGGQETSSGGSLSSASASKPVPKVAKMLTPSGMSKKSSRTLKLSEITAPLKTREKEGLLRCALHRVLKTERLAAMGGAGKERVKILTTLDILLEYILGDLQAHAEVAFSWLYEEYCLNKRKDDEHNNYNYVLCSLLKGILLHSSPPKDRESILRRVYCESPLLPDDAIQLLRQVVRIDTIAGVDLLKDLVTLRPSKKLNFLNLLLELTSHDNLLLRESASKSVLELHERADLRIFIEEYSIMYLQFLSSPGPPSMIFSEEQGRPTPPANVWDEHLIKVTLHLFLALLSRNIKMFSYLAAVYVETSGDVKRTLFRLLDAPLRNVPMDDPDLLELIGDCPPGSETLVMRIVRILTEKNTPTTLLVDKVRNLYNSRVSDVRFLIPILTGLSKNEVLAALPKLIALTQIVVKEVFSRLLSTPNSPLSPSDLLIALHTIEADMKDLMKATALCFAERSVYTQEVLVIVIQQLLELPTIPLLLMRTVIHSLTAYPKLLGFVMNVLQKLIVKQVWRQKTLWDGFIKACVRTVPQSYTVLLQLPPPNLQDFLLKGSPNMREPLLEHVQSFNESQRAHVSPAIMEVLYKEDLESVVAATAANIKTEIPEEPLASEPAPPG</sequence>
<evidence type="ECO:0000256" key="1">
    <source>
        <dbReference type="ARBA" id="ARBA00004123"/>
    </source>
</evidence>
<dbReference type="Proteomes" id="UP000595437">
    <property type="component" value="Chromosome 10"/>
</dbReference>
<evidence type="ECO:0000259" key="7">
    <source>
        <dbReference type="Pfam" id="PF12295"/>
    </source>
</evidence>
<feature type="chain" id="PRO_5030891949" description="Symplekin" evidence="5">
    <location>
        <begin position="25"/>
        <end position="1200"/>
    </location>
</feature>
<dbReference type="AlphaFoldDB" id="A0A7T8K0N6"/>
<feature type="non-terminal residue" evidence="8">
    <location>
        <position position="1200"/>
    </location>
</feature>
<feature type="compositionally biased region" description="Low complexity" evidence="4">
    <location>
        <begin position="596"/>
        <end position="607"/>
    </location>
</feature>
<dbReference type="GO" id="GO:0006397">
    <property type="term" value="P:mRNA processing"/>
    <property type="evidence" value="ECO:0007669"/>
    <property type="project" value="UniProtKB-KW"/>
</dbReference>
<feature type="compositionally biased region" description="Basic and acidic residues" evidence="4">
    <location>
        <begin position="397"/>
        <end position="411"/>
    </location>
</feature>
<gene>
    <name evidence="8" type="ORF">FKW44_015766</name>
</gene>
<keyword evidence="9" id="KW-1185">Reference proteome</keyword>
<dbReference type="OrthoDB" id="331600at2759"/>
<dbReference type="Gene3D" id="1.25.10.10">
    <property type="entry name" value="Leucine-rich Repeat Variant"/>
    <property type="match status" value="1"/>
</dbReference>
<dbReference type="GO" id="GO:0005847">
    <property type="term" value="C:mRNA cleavage and polyadenylation specificity factor complex"/>
    <property type="evidence" value="ECO:0007669"/>
    <property type="project" value="TreeGrafter"/>
</dbReference>
<dbReference type="InterPro" id="IPR032460">
    <property type="entry name" value="Symplekin/Pta1_N"/>
</dbReference>
<feature type="region of interest" description="Disordered" evidence="4">
    <location>
        <begin position="547"/>
        <end position="611"/>
    </location>
</feature>
<keyword evidence="5" id="KW-0732">Signal</keyword>
<feature type="domain" description="Symplekin C-terminal" evidence="7">
    <location>
        <begin position="965"/>
        <end position="1133"/>
    </location>
</feature>
<reference evidence="9" key="1">
    <citation type="submission" date="2021-01" db="EMBL/GenBank/DDBJ databases">
        <title>Caligus Genome Assembly.</title>
        <authorList>
            <person name="Gallardo-Escarate C."/>
        </authorList>
    </citation>
    <scope>NUCLEOTIDE SEQUENCE [LARGE SCALE GENOMIC DNA]</scope>
</reference>
<evidence type="ECO:0000256" key="4">
    <source>
        <dbReference type="SAM" id="MobiDB-lite"/>
    </source>
</evidence>
<feature type="signal peptide" evidence="5">
    <location>
        <begin position="1"/>
        <end position="24"/>
    </location>
</feature>
<dbReference type="InterPro" id="IPR011989">
    <property type="entry name" value="ARM-like"/>
</dbReference>
<evidence type="ECO:0000313" key="8">
    <source>
        <dbReference type="EMBL" id="QQP41409.1"/>
    </source>
</evidence>
<evidence type="ECO:0000256" key="2">
    <source>
        <dbReference type="ARBA" id="ARBA00022664"/>
    </source>
</evidence>
<feature type="compositionally biased region" description="Acidic residues" evidence="4">
    <location>
        <begin position="451"/>
        <end position="465"/>
    </location>
</feature>
<evidence type="ECO:0000256" key="3">
    <source>
        <dbReference type="ARBA" id="ARBA00023242"/>
    </source>
</evidence>
<keyword evidence="2" id="KW-0507">mRNA processing</keyword>
<dbReference type="PANTHER" id="PTHR15245">
    <property type="entry name" value="SYMPLEKIN-RELATED"/>
    <property type="match status" value="1"/>
</dbReference>
<protein>
    <recommendedName>
        <fullName evidence="10">Symplekin</fullName>
    </recommendedName>
</protein>
<dbReference type="PANTHER" id="PTHR15245:SF20">
    <property type="entry name" value="SYMPLEKIN"/>
    <property type="match status" value="1"/>
</dbReference>
<dbReference type="InterPro" id="IPR021850">
    <property type="entry name" value="Symplekin/Pta1"/>
</dbReference>
<accession>A0A7T8K0N6</accession>
<comment type="subcellular location">
    <subcellularLocation>
        <location evidence="1">Nucleus</location>
    </subcellularLocation>
</comment>
<feature type="domain" description="Symplekin/Pta1 N-terminal" evidence="6">
    <location>
        <begin position="220"/>
        <end position="412"/>
    </location>
</feature>
<feature type="region of interest" description="Disordered" evidence="4">
    <location>
        <begin position="397"/>
        <end position="473"/>
    </location>
</feature>
<proteinExistence type="predicted"/>
<evidence type="ECO:0000256" key="5">
    <source>
        <dbReference type="SAM" id="SignalP"/>
    </source>
</evidence>
<keyword evidence="3" id="KW-0539">Nucleus</keyword>
<name>A0A7T8K0N6_CALRO</name>
<evidence type="ECO:0008006" key="10">
    <source>
        <dbReference type="Google" id="ProtNLM"/>
    </source>
</evidence>
<evidence type="ECO:0000259" key="6">
    <source>
        <dbReference type="Pfam" id="PF11935"/>
    </source>
</evidence>
<organism evidence="8 9">
    <name type="scientific">Caligus rogercresseyi</name>
    <name type="common">Sea louse</name>
    <dbReference type="NCBI Taxonomy" id="217165"/>
    <lineage>
        <taxon>Eukaryota</taxon>
        <taxon>Metazoa</taxon>
        <taxon>Ecdysozoa</taxon>
        <taxon>Arthropoda</taxon>
        <taxon>Crustacea</taxon>
        <taxon>Multicrustacea</taxon>
        <taxon>Hexanauplia</taxon>
        <taxon>Copepoda</taxon>
        <taxon>Siphonostomatoida</taxon>
        <taxon>Caligidae</taxon>
        <taxon>Caligus</taxon>
    </lineage>
</organism>
<dbReference type="SUPFAM" id="SSF48371">
    <property type="entry name" value="ARM repeat"/>
    <property type="match status" value="1"/>
</dbReference>
<feature type="compositionally biased region" description="Basic and acidic residues" evidence="4">
    <location>
        <begin position="561"/>
        <end position="585"/>
    </location>
</feature>
<dbReference type="InterPro" id="IPR016024">
    <property type="entry name" value="ARM-type_fold"/>
</dbReference>
<dbReference type="EMBL" id="CP045899">
    <property type="protein sequence ID" value="QQP41409.1"/>
    <property type="molecule type" value="Genomic_DNA"/>
</dbReference>
<dbReference type="Pfam" id="PF12295">
    <property type="entry name" value="Symplekin_C"/>
    <property type="match status" value="1"/>
</dbReference>
<evidence type="ECO:0000313" key="9">
    <source>
        <dbReference type="Proteomes" id="UP000595437"/>
    </source>
</evidence>